<reference evidence="13 14" key="1">
    <citation type="journal article" date="2007" name="Proc. Natl. Acad. Sci. U.S.A.">
        <title>The tiny eukaryote Ostreococcus provides genomic insights into the paradox of plankton speciation.</title>
        <authorList>
            <person name="Palenik B."/>
            <person name="Grimwood J."/>
            <person name="Aerts A."/>
            <person name="Rouze P."/>
            <person name="Salamov A."/>
            <person name="Putnam N."/>
            <person name="Dupont C."/>
            <person name="Jorgensen R."/>
            <person name="Derelle E."/>
            <person name="Rombauts S."/>
            <person name="Zhou K."/>
            <person name="Otillar R."/>
            <person name="Merchant S.S."/>
            <person name="Podell S."/>
            <person name="Gaasterland T."/>
            <person name="Napoli C."/>
            <person name="Gendler K."/>
            <person name="Manuell A."/>
            <person name="Tai V."/>
            <person name="Vallon O."/>
            <person name="Piganeau G."/>
            <person name="Jancek S."/>
            <person name="Heijde M."/>
            <person name="Jabbari K."/>
            <person name="Bowler C."/>
            <person name="Lohr M."/>
            <person name="Robbens S."/>
            <person name="Werner G."/>
            <person name="Dubchak I."/>
            <person name="Pazour G.J."/>
            <person name="Ren Q."/>
            <person name="Paulsen I."/>
            <person name="Delwiche C."/>
            <person name="Schmutz J."/>
            <person name="Rokhsar D."/>
            <person name="Van de Peer Y."/>
            <person name="Moreau H."/>
            <person name="Grigoriev I.V."/>
        </authorList>
    </citation>
    <scope>NUCLEOTIDE SEQUENCE [LARGE SCALE GENOMIC DNA]</scope>
    <source>
        <strain evidence="13 14">CCE9901</strain>
    </source>
</reference>
<keyword evidence="5 12" id="KW-0999">Mitochondrion inner membrane</keyword>
<comment type="subcellular location">
    <subcellularLocation>
        <location evidence="1 12">Mitochondrion inner membrane</location>
        <topology evidence="1 12">Multi-pass membrane protein</topology>
    </subcellularLocation>
</comment>
<dbReference type="GO" id="GO:0046872">
    <property type="term" value="F:metal ion binding"/>
    <property type="evidence" value="ECO:0007669"/>
    <property type="project" value="UniProtKB-KW"/>
</dbReference>
<evidence type="ECO:0000256" key="9">
    <source>
        <dbReference type="ARBA" id="ARBA00023136"/>
    </source>
</evidence>
<evidence type="ECO:0000313" key="13">
    <source>
        <dbReference type="EMBL" id="ABO97654.1"/>
    </source>
</evidence>
<keyword evidence="7" id="KW-1133">Transmembrane helix</keyword>
<keyword evidence="11" id="KW-0479">Metal-binding</keyword>
<evidence type="ECO:0000256" key="5">
    <source>
        <dbReference type="ARBA" id="ARBA00022792"/>
    </source>
</evidence>
<dbReference type="AlphaFoldDB" id="A4S1G3"/>
<dbReference type="GO" id="GO:0006121">
    <property type="term" value="P:mitochondrial electron transport, succinate to ubiquinone"/>
    <property type="evidence" value="ECO:0007669"/>
    <property type="project" value="TreeGrafter"/>
</dbReference>
<keyword evidence="9 12" id="KW-0472">Membrane</keyword>
<comment type="similarity">
    <text evidence="2 12">Belongs to the CybS family.</text>
</comment>
<accession>A4S1G3</accession>
<dbReference type="Gramene" id="ABO97654">
    <property type="protein sequence ID" value="ABO97654"/>
    <property type="gene ID" value="OSTLU_33089"/>
</dbReference>
<evidence type="ECO:0000256" key="7">
    <source>
        <dbReference type="ARBA" id="ARBA00022989"/>
    </source>
</evidence>
<organism evidence="13 14">
    <name type="scientific">Ostreococcus lucimarinus (strain CCE9901)</name>
    <dbReference type="NCBI Taxonomy" id="436017"/>
    <lineage>
        <taxon>Eukaryota</taxon>
        <taxon>Viridiplantae</taxon>
        <taxon>Chlorophyta</taxon>
        <taxon>Mamiellophyceae</taxon>
        <taxon>Mamiellales</taxon>
        <taxon>Bathycoccaceae</taxon>
        <taxon>Ostreococcus</taxon>
    </lineage>
</organism>
<dbReference type="Pfam" id="PF05328">
    <property type="entry name" value="CybS"/>
    <property type="match status" value="1"/>
</dbReference>
<dbReference type="RefSeq" id="XP_001419361.1">
    <property type="nucleotide sequence ID" value="XM_001419324.1"/>
</dbReference>
<evidence type="ECO:0000256" key="11">
    <source>
        <dbReference type="PIRSR" id="PIRSR607992-2"/>
    </source>
</evidence>
<keyword evidence="3" id="KW-0813">Transport</keyword>
<dbReference type="eggNOG" id="ENOG502S9AK">
    <property type="taxonomic scope" value="Eukaryota"/>
</dbReference>
<evidence type="ECO:0000256" key="10">
    <source>
        <dbReference type="PIRSR" id="PIRSR607992-1"/>
    </source>
</evidence>
<dbReference type="GO" id="GO:0006099">
    <property type="term" value="P:tricarboxylic acid cycle"/>
    <property type="evidence" value="ECO:0007669"/>
    <property type="project" value="TreeGrafter"/>
</dbReference>
<evidence type="ECO:0000256" key="1">
    <source>
        <dbReference type="ARBA" id="ARBA00004448"/>
    </source>
</evidence>
<keyword evidence="6 12" id="KW-0809">Transit peptide</keyword>
<dbReference type="STRING" id="436017.A4S1G3"/>
<dbReference type="InterPro" id="IPR034804">
    <property type="entry name" value="SQR/QFR_C/D"/>
</dbReference>
<sequence length="108" mass="11073">MSGVLNADRGRGMMKIYHASSIALAALAPAAAAMPEGQLAIDVALGAAMPVHSHIAMNFIISDYVPKGARGPTRAATLALTAATAVGLFKLNTQGDGITRTVKSLWKA</sequence>
<keyword evidence="8 12" id="KW-0496">Mitochondrion</keyword>
<dbReference type="InterPro" id="IPR007992">
    <property type="entry name" value="CybS"/>
</dbReference>
<dbReference type="Proteomes" id="UP000001568">
    <property type="component" value="Chromosome 8"/>
</dbReference>
<dbReference type="GeneID" id="5003466"/>
<evidence type="ECO:0000256" key="6">
    <source>
        <dbReference type="ARBA" id="ARBA00022946"/>
    </source>
</evidence>
<feature type="binding site" evidence="10">
    <location>
        <position position="64"/>
    </location>
    <ligand>
        <name>a ubiquinone</name>
        <dbReference type="ChEBI" id="CHEBI:16389"/>
        <note>ligand shared with IP/SDHB</note>
    </ligand>
</feature>
<dbReference type="EMBL" id="CP000588">
    <property type="protein sequence ID" value="ABO97654.1"/>
    <property type="molecule type" value="Genomic_DNA"/>
</dbReference>
<keyword evidence="4" id="KW-0812">Transmembrane</keyword>
<feature type="binding site" description="axial binding residue" evidence="11">
    <location>
        <position position="52"/>
    </location>
    <ligand>
        <name>heme b</name>
        <dbReference type="ChEBI" id="CHEBI:60344"/>
        <note>ligand shared with SDHC</note>
    </ligand>
    <ligandPart>
        <name>Fe</name>
        <dbReference type="ChEBI" id="CHEBI:18248"/>
    </ligandPart>
</feature>
<dbReference type="GO" id="GO:0020037">
    <property type="term" value="F:heme binding"/>
    <property type="evidence" value="ECO:0007669"/>
    <property type="project" value="TreeGrafter"/>
</dbReference>
<evidence type="ECO:0000256" key="4">
    <source>
        <dbReference type="ARBA" id="ARBA00022692"/>
    </source>
</evidence>
<dbReference type="GO" id="GO:0048039">
    <property type="term" value="F:ubiquinone binding"/>
    <property type="evidence" value="ECO:0007669"/>
    <property type="project" value="TreeGrafter"/>
</dbReference>
<dbReference type="PANTHER" id="PTHR13337:SF2">
    <property type="entry name" value="SUCCINATE DEHYDROGENASE [UBIQUINONE] CYTOCHROME B SMALL SUBUNIT, MITOCHONDRIAL"/>
    <property type="match status" value="1"/>
</dbReference>
<dbReference type="Gene3D" id="1.20.1300.10">
    <property type="entry name" value="Fumarate reductase/succinate dehydrogenase, transmembrane subunit"/>
    <property type="match status" value="1"/>
</dbReference>
<dbReference type="PANTHER" id="PTHR13337">
    <property type="entry name" value="SUCCINATE DEHYDROGENASE"/>
    <property type="match status" value="1"/>
</dbReference>
<protein>
    <recommendedName>
        <fullName evidence="12">Succinate dehydrogenase [ubiquinone] cytochrome b small subunit</fullName>
    </recommendedName>
</protein>
<dbReference type="GO" id="GO:0005743">
    <property type="term" value="C:mitochondrial inner membrane"/>
    <property type="evidence" value="ECO:0007669"/>
    <property type="project" value="UniProtKB-SubCell"/>
</dbReference>
<evidence type="ECO:0000256" key="8">
    <source>
        <dbReference type="ARBA" id="ARBA00023128"/>
    </source>
</evidence>
<gene>
    <name evidence="13" type="ORF">OSTLU_33089</name>
</gene>
<evidence type="ECO:0000256" key="3">
    <source>
        <dbReference type="ARBA" id="ARBA00022448"/>
    </source>
</evidence>
<dbReference type="HOGENOM" id="CLU_2269020_0_0_1"/>
<dbReference type="KEGG" id="olu:OSTLU_33089"/>
<keyword evidence="14" id="KW-1185">Reference proteome</keyword>
<evidence type="ECO:0000256" key="12">
    <source>
        <dbReference type="RuleBase" id="RU364031"/>
    </source>
</evidence>
<evidence type="ECO:0000313" key="14">
    <source>
        <dbReference type="Proteomes" id="UP000001568"/>
    </source>
</evidence>
<evidence type="ECO:0000256" key="2">
    <source>
        <dbReference type="ARBA" id="ARBA00007294"/>
    </source>
</evidence>
<proteinExistence type="inferred from homology"/>
<name>A4S1G3_OSTLU</name>
<dbReference type="OMA" id="TIWRESP"/>
<dbReference type="OrthoDB" id="18577at2759"/>
<keyword evidence="11" id="KW-0408">Iron</keyword>